<dbReference type="AlphaFoldDB" id="K1RP28"/>
<gene>
    <name evidence="1" type="ORF">CGI_10024863</name>
</gene>
<evidence type="ECO:0000313" key="1">
    <source>
        <dbReference type="EMBL" id="EKC36136.1"/>
    </source>
</evidence>
<name>K1RP28_MAGGI</name>
<protein>
    <submittedName>
        <fullName evidence="1">Uncharacterized protein</fullName>
    </submittedName>
</protein>
<dbReference type="InParanoid" id="K1RP28"/>
<proteinExistence type="predicted"/>
<dbReference type="HOGENOM" id="CLU_1697237_0_0_1"/>
<sequence>MKFKILEEAIFLIITLNLIHQINTQEQRRRFSKNYCIHLEPHTNTRTPDPRAMDFTILEEALTLPHHNYVLMVHLLNIQEERRRILKNECILSLKSLEPLPNIKTLARGHEIHNSGEVYWIDPQWNASPGPSSAILGIIASLDVNYQQAWDGVLR</sequence>
<accession>K1RP28</accession>
<reference evidence="1" key="1">
    <citation type="journal article" date="2012" name="Nature">
        <title>The oyster genome reveals stress adaptation and complexity of shell formation.</title>
        <authorList>
            <person name="Zhang G."/>
            <person name="Fang X."/>
            <person name="Guo X."/>
            <person name="Li L."/>
            <person name="Luo R."/>
            <person name="Xu F."/>
            <person name="Yang P."/>
            <person name="Zhang L."/>
            <person name="Wang X."/>
            <person name="Qi H."/>
            <person name="Xiong Z."/>
            <person name="Que H."/>
            <person name="Xie Y."/>
            <person name="Holland P.W."/>
            <person name="Paps J."/>
            <person name="Zhu Y."/>
            <person name="Wu F."/>
            <person name="Chen Y."/>
            <person name="Wang J."/>
            <person name="Peng C."/>
            <person name="Meng J."/>
            <person name="Yang L."/>
            <person name="Liu J."/>
            <person name="Wen B."/>
            <person name="Zhang N."/>
            <person name="Huang Z."/>
            <person name="Zhu Q."/>
            <person name="Feng Y."/>
            <person name="Mount A."/>
            <person name="Hedgecock D."/>
            <person name="Xu Z."/>
            <person name="Liu Y."/>
            <person name="Domazet-Loso T."/>
            <person name="Du Y."/>
            <person name="Sun X."/>
            <person name="Zhang S."/>
            <person name="Liu B."/>
            <person name="Cheng P."/>
            <person name="Jiang X."/>
            <person name="Li J."/>
            <person name="Fan D."/>
            <person name="Wang W."/>
            <person name="Fu W."/>
            <person name="Wang T."/>
            <person name="Wang B."/>
            <person name="Zhang J."/>
            <person name="Peng Z."/>
            <person name="Li Y."/>
            <person name="Li N."/>
            <person name="Wang J."/>
            <person name="Chen M."/>
            <person name="He Y."/>
            <person name="Tan F."/>
            <person name="Song X."/>
            <person name="Zheng Q."/>
            <person name="Huang R."/>
            <person name="Yang H."/>
            <person name="Du X."/>
            <person name="Chen L."/>
            <person name="Yang M."/>
            <person name="Gaffney P.M."/>
            <person name="Wang S."/>
            <person name="Luo L."/>
            <person name="She Z."/>
            <person name="Ming Y."/>
            <person name="Huang W."/>
            <person name="Zhang S."/>
            <person name="Huang B."/>
            <person name="Zhang Y."/>
            <person name="Qu T."/>
            <person name="Ni P."/>
            <person name="Miao G."/>
            <person name="Wang J."/>
            <person name="Wang Q."/>
            <person name="Steinberg C.E."/>
            <person name="Wang H."/>
            <person name="Li N."/>
            <person name="Qian L."/>
            <person name="Zhang G."/>
            <person name="Li Y."/>
            <person name="Yang H."/>
            <person name="Liu X."/>
            <person name="Wang J."/>
            <person name="Yin Y."/>
            <person name="Wang J."/>
        </authorList>
    </citation>
    <scope>NUCLEOTIDE SEQUENCE [LARGE SCALE GENOMIC DNA]</scope>
    <source>
        <strain evidence="1">05x7-T-G4-1.051#20</strain>
    </source>
</reference>
<dbReference type="EMBL" id="JH816692">
    <property type="protein sequence ID" value="EKC36136.1"/>
    <property type="molecule type" value="Genomic_DNA"/>
</dbReference>
<organism evidence="1">
    <name type="scientific">Magallana gigas</name>
    <name type="common">Pacific oyster</name>
    <name type="synonym">Crassostrea gigas</name>
    <dbReference type="NCBI Taxonomy" id="29159"/>
    <lineage>
        <taxon>Eukaryota</taxon>
        <taxon>Metazoa</taxon>
        <taxon>Spiralia</taxon>
        <taxon>Lophotrochozoa</taxon>
        <taxon>Mollusca</taxon>
        <taxon>Bivalvia</taxon>
        <taxon>Autobranchia</taxon>
        <taxon>Pteriomorphia</taxon>
        <taxon>Ostreida</taxon>
        <taxon>Ostreoidea</taxon>
        <taxon>Ostreidae</taxon>
        <taxon>Magallana</taxon>
    </lineage>
</organism>